<organism evidence="2 3">
    <name type="scientific">Blastomyces gilchristii (strain SLH14081)</name>
    <name type="common">Blastomyces dermatitidis</name>
    <dbReference type="NCBI Taxonomy" id="559298"/>
    <lineage>
        <taxon>Eukaryota</taxon>
        <taxon>Fungi</taxon>
        <taxon>Dikarya</taxon>
        <taxon>Ascomycota</taxon>
        <taxon>Pezizomycotina</taxon>
        <taxon>Eurotiomycetes</taxon>
        <taxon>Eurotiomycetidae</taxon>
        <taxon>Onygenales</taxon>
        <taxon>Ajellomycetaceae</taxon>
        <taxon>Blastomyces</taxon>
    </lineage>
</organism>
<keyword evidence="3" id="KW-1185">Reference proteome</keyword>
<evidence type="ECO:0000313" key="3">
    <source>
        <dbReference type="Proteomes" id="UP000002038"/>
    </source>
</evidence>
<feature type="compositionally biased region" description="Low complexity" evidence="1">
    <location>
        <begin position="38"/>
        <end position="53"/>
    </location>
</feature>
<evidence type="ECO:0000313" key="2">
    <source>
        <dbReference type="EMBL" id="OAT11460.1"/>
    </source>
</evidence>
<dbReference type="RefSeq" id="XP_002622826.2">
    <property type="nucleotide sequence ID" value="XM_002622780.2"/>
</dbReference>
<sequence>MSRPGQGRQGRVVGKARQGKARQVVEVELAIRPTMVPTNATSTSTSTAAAAAAADDDDDGLSSRYSGGGGGCYFHGSFFTQTLVRVKPAHRAR</sequence>
<evidence type="ECO:0000256" key="1">
    <source>
        <dbReference type="SAM" id="MobiDB-lite"/>
    </source>
</evidence>
<reference evidence="3" key="1">
    <citation type="journal article" date="2015" name="PLoS Genet.">
        <title>The dynamic genome and transcriptome of the human fungal pathogen Blastomyces and close relative Emmonsia.</title>
        <authorList>
            <person name="Munoz J.F."/>
            <person name="Gauthier G.M."/>
            <person name="Desjardins C.A."/>
            <person name="Gallo J.E."/>
            <person name="Holder J."/>
            <person name="Sullivan T.D."/>
            <person name="Marty A.J."/>
            <person name="Carmen J.C."/>
            <person name="Chen Z."/>
            <person name="Ding L."/>
            <person name="Gujja S."/>
            <person name="Magrini V."/>
            <person name="Misas E."/>
            <person name="Mitreva M."/>
            <person name="Priest M."/>
            <person name="Saif S."/>
            <person name="Whiston E.A."/>
            <person name="Young S."/>
            <person name="Zeng Q."/>
            <person name="Goldman W.E."/>
            <person name="Mardis E.R."/>
            <person name="Taylor J.W."/>
            <person name="McEwen J.G."/>
            <person name="Clay O.K."/>
            <person name="Klein B.S."/>
            <person name="Cuomo C.A."/>
        </authorList>
    </citation>
    <scope>NUCLEOTIDE SEQUENCE [LARGE SCALE GENOMIC DNA]</scope>
    <source>
        <strain evidence="3">SLH14081</strain>
    </source>
</reference>
<gene>
    <name evidence="2" type="ORF">BDBG_06944</name>
</gene>
<feature type="region of interest" description="Disordered" evidence="1">
    <location>
        <begin position="37"/>
        <end position="65"/>
    </location>
</feature>
<dbReference type="GeneID" id="8509016"/>
<dbReference type="AlphaFoldDB" id="A0A179UUF3"/>
<accession>A0A179UUF3</accession>
<dbReference type="VEuPathDB" id="FungiDB:BDBG_06944"/>
<name>A0A179UUF3_BLAGS</name>
<protein>
    <submittedName>
        <fullName evidence="2">Uncharacterized protein</fullName>
    </submittedName>
</protein>
<dbReference type="Proteomes" id="UP000002038">
    <property type="component" value="Unassembled WGS sequence"/>
</dbReference>
<dbReference type="KEGG" id="bgh:BDBG_06944"/>
<dbReference type="EMBL" id="GG657463">
    <property type="protein sequence ID" value="OAT11460.1"/>
    <property type="molecule type" value="Genomic_DNA"/>
</dbReference>
<proteinExistence type="predicted"/>